<dbReference type="AlphaFoldDB" id="A0A0D2EQE3"/>
<dbReference type="EMBL" id="KN846989">
    <property type="protein sequence ID" value="KIW92171.1"/>
    <property type="molecule type" value="Genomic_DNA"/>
</dbReference>
<evidence type="ECO:0000313" key="1">
    <source>
        <dbReference type="EMBL" id="KIW92171.1"/>
    </source>
</evidence>
<name>A0A0D2EQE3_CLAB1</name>
<keyword evidence="2" id="KW-1185">Reference proteome</keyword>
<gene>
    <name evidence="1" type="ORF">Z519_07155</name>
</gene>
<dbReference type="VEuPathDB" id="FungiDB:Z519_07155"/>
<accession>A0A0D2EQE3</accession>
<protein>
    <submittedName>
        <fullName evidence="1">Uncharacterized protein</fullName>
    </submittedName>
</protein>
<proteinExistence type="predicted"/>
<dbReference type="GeneID" id="27700083"/>
<organism evidence="1 2">
    <name type="scientific">Cladophialophora bantiana (strain ATCC 10958 / CBS 173.52 / CDC B-1940 / NIH 8579)</name>
    <name type="common">Xylohypha bantiana</name>
    <dbReference type="NCBI Taxonomy" id="1442370"/>
    <lineage>
        <taxon>Eukaryota</taxon>
        <taxon>Fungi</taxon>
        <taxon>Dikarya</taxon>
        <taxon>Ascomycota</taxon>
        <taxon>Pezizomycotina</taxon>
        <taxon>Eurotiomycetes</taxon>
        <taxon>Chaetothyriomycetidae</taxon>
        <taxon>Chaetothyriales</taxon>
        <taxon>Herpotrichiellaceae</taxon>
        <taxon>Cladophialophora</taxon>
    </lineage>
</organism>
<evidence type="ECO:0000313" key="2">
    <source>
        <dbReference type="Proteomes" id="UP000053789"/>
    </source>
</evidence>
<dbReference type="Proteomes" id="UP000053789">
    <property type="component" value="Unassembled WGS sequence"/>
</dbReference>
<reference evidence="1" key="1">
    <citation type="submission" date="2015-01" db="EMBL/GenBank/DDBJ databases">
        <title>The Genome Sequence of Cladophialophora bantiana CBS 173.52.</title>
        <authorList>
            <consortium name="The Broad Institute Genomics Platform"/>
            <person name="Cuomo C."/>
            <person name="de Hoog S."/>
            <person name="Gorbushina A."/>
            <person name="Stielow B."/>
            <person name="Teixiera M."/>
            <person name="Abouelleil A."/>
            <person name="Chapman S.B."/>
            <person name="Priest M."/>
            <person name="Young S.K."/>
            <person name="Wortman J."/>
            <person name="Nusbaum C."/>
            <person name="Birren B."/>
        </authorList>
    </citation>
    <scope>NUCLEOTIDE SEQUENCE [LARGE SCALE GENOMIC DNA]</scope>
    <source>
        <strain evidence="1">CBS 173.52</strain>
    </source>
</reference>
<dbReference type="HOGENOM" id="CLU_1722151_0_0_1"/>
<sequence>MVSRSQRAIPSPDSKAVQIALYCMPDDWELWELRHKSKNGDLEEKLGKLIDLVDYAEGGEWVEMLECHRCPKSYLKTHFPLISSGVRDTPVVDCAEISIPPGSGPVVWDLEETLTRKILNVQEFDDLEHVGPDSVDIDLKAALDTALGAALE</sequence>
<dbReference type="RefSeq" id="XP_016618840.1">
    <property type="nucleotide sequence ID" value="XM_016764890.1"/>
</dbReference>